<proteinExistence type="inferred from homology"/>
<sequence length="273" mass="27405">MSVLKGTSALVTGGGSGIGRACAARLAADGAEVTIIGRTESRLQNVAKEIGCRYFAADVTDEEQIAAAVAFAAEAAPLRSVVASAGGSTSIGPIRELDAAAWRETLELNATGTLLTFKHAAIAMTSGGGTSGAGTSGGGTGGALVAISSIASSNTHRWFGAYGPSKAAVDNLVALAADELGPHGVRVNGIRPGLVATELVAGITQEGPVLEDYLACMPISRVGRPEDIADAAAFLVGPGSTWITGTVLNVDGGHHLRRGPDYSSLFGEMFGAL</sequence>
<dbReference type="PANTHER" id="PTHR43669:SF3">
    <property type="entry name" value="ALCOHOL DEHYDROGENASE, PUTATIVE (AFU_ORTHOLOGUE AFUA_3G03445)-RELATED"/>
    <property type="match status" value="1"/>
</dbReference>
<keyword evidence="4" id="KW-1185">Reference proteome</keyword>
<name>A0ABP6QK73_9ACTN</name>
<dbReference type="PRINTS" id="PR00081">
    <property type="entry name" value="GDHRDH"/>
</dbReference>
<protein>
    <submittedName>
        <fullName evidence="3">SDR family oxidoreductase</fullName>
    </submittedName>
</protein>
<evidence type="ECO:0000313" key="4">
    <source>
        <dbReference type="Proteomes" id="UP001501237"/>
    </source>
</evidence>
<accession>A0ABP6QK73</accession>
<keyword evidence="2" id="KW-0560">Oxidoreductase</keyword>
<dbReference type="InterPro" id="IPR002347">
    <property type="entry name" value="SDR_fam"/>
</dbReference>
<dbReference type="EMBL" id="BAAAUV010000023">
    <property type="protein sequence ID" value="GAA3232506.1"/>
    <property type="molecule type" value="Genomic_DNA"/>
</dbReference>
<evidence type="ECO:0000256" key="1">
    <source>
        <dbReference type="ARBA" id="ARBA00006484"/>
    </source>
</evidence>
<gene>
    <name evidence="3" type="ORF">GCM10010468_64410</name>
</gene>
<dbReference type="Pfam" id="PF13561">
    <property type="entry name" value="adh_short_C2"/>
    <property type="match status" value="1"/>
</dbReference>
<dbReference type="Proteomes" id="UP001501237">
    <property type="component" value="Unassembled WGS sequence"/>
</dbReference>
<dbReference type="CDD" id="cd05233">
    <property type="entry name" value="SDR_c"/>
    <property type="match status" value="1"/>
</dbReference>
<evidence type="ECO:0000256" key="2">
    <source>
        <dbReference type="ARBA" id="ARBA00023002"/>
    </source>
</evidence>
<comment type="similarity">
    <text evidence="1">Belongs to the short-chain dehydrogenases/reductases (SDR) family.</text>
</comment>
<dbReference type="Gene3D" id="3.40.50.720">
    <property type="entry name" value="NAD(P)-binding Rossmann-like Domain"/>
    <property type="match status" value="1"/>
</dbReference>
<dbReference type="PANTHER" id="PTHR43669">
    <property type="entry name" value="5-KETO-D-GLUCONATE 5-REDUCTASE"/>
    <property type="match status" value="1"/>
</dbReference>
<dbReference type="RefSeq" id="WP_344835783.1">
    <property type="nucleotide sequence ID" value="NZ_BAAAUV010000023.1"/>
</dbReference>
<comment type="caution">
    <text evidence="3">The sequence shown here is derived from an EMBL/GenBank/DDBJ whole genome shotgun (WGS) entry which is preliminary data.</text>
</comment>
<organism evidence="3 4">
    <name type="scientific">Actinocorallia longicatena</name>
    <dbReference type="NCBI Taxonomy" id="111803"/>
    <lineage>
        <taxon>Bacteria</taxon>
        <taxon>Bacillati</taxon>
        <taxon>Actinomycetota</taxon>
        <taxon>Actinomycetes</taxon>
        <taxon>Streptosporangiales</taxon>
        <taxon>Thermomonosporaceae</taxon>
        <taxon>Actinocorallia</taxon>
    </lineage>
</organism>
<evidence type="ECO:0000313" key="3">
    <source>
        <dbReference type="EMBL" id="GAA3232506.1"/>
    </source>
</evidence>
<dbReference type="InterPro" id="IPR036291">
    <property type="entry name" value="NAD(P)-bd_dom_sf"/>
</dbReference>
<dbReference type="SUPFAM" id="SSF51735">
    <property type="entry name" value="NAD(P)-binding Rossmann-fold domains"/>
    <property type="match status" value="1"/>
</dbReference>
<reference evidence="4" key="1">
    <citation type="journal article" date="2019" name="Int. J. Syst. Evol. Microbiol.">
        <title>The Global Catalogue of Microorganisms (GCM) 10K type strain sequencing project: providing services to taxonomists for standard genome sequencing and annotation.</title>
        <authorList>
            <consortium name="The Broad Institute Genomics Platform"/>
            <consortium name="The Broad Institute Genome Sequencing Center for Infectious Disease"/>
            <person name="Wu L."/>
            <person name="Ma J."/>
        </authorList>
    </citation>
    <scope>NUCLEOTIDE SEQUENCE [LARGE SCALE GENOMIC DNA]</scope>
    <source>
        <strain evidence="4">JCM 9377</strain>
    </source>
</reference>